<evidence type="ECO:0000256" key="4">
    <source>
        <dbReference type="ARBA" id="ARBA00022475"/>
    </source>
</evidence>
<comment type="similarity">
    <text evidence="2">Belongs to the DoxX family.</text>
</comment>
<keyword evidence="6 8" id="KW-1133">Transmembrane helix</keyword>
<feature type="transmembrane region" description="Helical" evidence="8">
    <location>
        <begin position="183"/>
        <end position="202"/>
    </location>
</feature>
<comment type="caution">
    <text evidence="9">The sequence shown here is derived from an EMBL/GenBank/DDBJ whole genome shotgun (WGS) entry which is preliminary data.</text>
</comment>
<gene>
    <name evidence="9" type="ORF">ACFOPI_04990</name>
</gene>
<dbReference type="InterPro" id="IPR051907">
    <property type="entry name" value="DoxX-like_oxidoreductase"/>
</dbReference>
<dbReference type="RefSeq" id="WP_382171623.1">
    <property type="nucleotide sequence ID" value="NZ_JBHRXX010000002.1"/>
</dbReference>
<dbReference type="InterPro" id="IPR032808">
    <property type="entry name" value="DoxX"/>
</dbReference>
<name>A0ABV7VZE9_9BURK</name>
<keyword evidence="10" id="KW-1185">Reference proteome</keyword>
<evidence type="ECO:0000256" key="1">
    <source>
        <dbReference type="ARBA" id="ARBA00004651"/>
    </source>
</evidence>
<evidence type="ECO:0000313" key="9">
    <source>
        <dbReference type="EMBL" id="MFC3682938.1"/>
    </source>
</evidence>
<feature type="transmembrane region" description="Helical" evidence="8">
    <location>
        <begin position="60"/>
        <end position="83"/>
    </location>
</feature>
<comment type="subcellular location">
    <subcellularLocation>
        <location evidence="1">Cell membrane</location>
        <topology evidence="1">Multi-pass membrane protein</topology>
    </subcellularLocation>
</comment>
<dbReference type="InterPro" id="IPR020726">
    <property type="entry name" value="Bcl2_BH2_motif_CS"/>
</dbReference>
<proteinExistence type="inferred from homology"/>
<evidence type="ECO:0000313" key="10">
    <source>
        <dbReference type="Proteomes" id="UP001595729"/>
    </source>
</evidence>
<reference evidence="10" key="1">
    <citation type="journal article" date="2019" name="Int. J. Syst. Evol. Microbiol.">
        <title>The Global Catalogue of Microorganisms (GCM) 10K type strain sequencing project: providing services to taxonomists for standard genome sequencing and annotation.</title>
        <authorList>
            <consortium name="The Broad Institute Genomics Platform"/>
            <consortium name="The Broad Institute Genome Sequencing Center for Infectious Disease"/>
            <person name="Wu L."/>
            <person name="Ma J."/>
        </authorList>
    </citation>
    <scope>NUCLEOTIDE SEQUENCE [LARGE SCALE GENOMIC DNA]</scope>
    <source>
        <strain evidence="10">KCTC 42501</strain>
    </source>
</reference>
<dbReference type="Proteomes" id="UP001595729">
    <property type="component" value="Unassembled WGS sequence"/>
</dbReference>
<keyword evidence="4" id="KW-1003">Cell membrane</keyword>
<dbReference type="PROSITE" id="PS01258">
    <property type="entry name" value="BH2"/>
    <property type="match status" value="1"/>
</dbReference>
<sequence length="279" mass="30118">MMLAEKSLYALGVALSLVVAVLAIQFVLTAPVTSWFMASALFWIVAMLAALAFSKKHGLFAIIGSLFATMVVGRLFGTLRMGGGENTTNDPLLLAETGPGVPSVMWVSTLLAAVLTLWIVNYIRTHRSETPWGPVTDESWGLFFIRNYVGMMFIAHFSGHIFAGPAQFAIFEGYFASIGLKPAAAMVVLAGVSEVVAGIGLCLGLHTRLAALVGAVFLYLSMLWGNHFPVGYIWILPSGGWEFGIFWSVMVASFVLLGGGTISIDRLRFLNKRSSLQET</sequence>
<feature type="transmembrane region" description="Helical" evidence="8">
    <location>
        <begin position="245"/>
        <end position="264"/>
    </location>
</feature>
<keyword evidence="7 8" id="KW-0472">Membrane</keyword>
<evidence type="ECO:0000256" key="3">
    <source>
        <dbReference type="ARBA" id="ARBA00009458"/>
    </source>
</evidence>
<dbReference type="PANTHER" id="PTHR33452">
    <property type="entry name" value="OXIDOREDUCTASE CATD-RELATED"/>
    <property type="match status" value="1"/>
</dbReference>
<organism evidence="9 10">
    <name type="scientific">Hydrogenophaga luteola</name>
    <dbReference type="NCBI Taxonomy" id="1591122"/>
    <lineage>
        <taxon>Bacteria</taxon>
        <taxon>Pseudomonadati</taxon>
        <taxon>Pseudomonadota</taxon>
        <taxon>Betaproteobacteria</taxon>
        <taxon>Burkholderiales</taxon>
        <taxon>Comamonadaceae</taxon>
        <taxon>Hydrogenophaga</taxon>
    </lineage>
</organism>
<feature type="transmembrane region" description="Helical" evidence="8">
    <location>
        <begin position="144"/>
        <end position="163"/>
    </location>
</feature>
<feature type="transmembrane region" description="Helical" evidence="8">
    <location>
        <begin position="209"/>
        <end position="225"/>
    </location>
</feature>
<feature type="transmembrane region" description="Helical" evidence="8">
    <location>
        <begin position="103"/>
        <end position="123"/>
    </location>
</feature>
<evidence type="ECO:0000256" key="2">
    <source>
        <dbReference type="ARBA" id="ARBA00006679"/>
    </source>
</evidence>
<accession>A0ABV7VZE9</accession>
<keyword evidence="5 8" id="KW-0812">Transmembrane</keyword>
<evidence type="ECO:0000256" key="8">
    <source>
        <dbReference type="SAM" id="Phobius"/>
    </source>
</evidence>
<protein>
    <submittedName>
        <fullName evidence="9">DoxX family protein</fullName>
    </submittedName>
</protein>
<feature type="transmembrane region" description="Helical" evidence="8">
    <location>
        <begin position="34"/>
        <end position="53"/>
    </location>
</feature>
<dbReference type="Pfam" id="PF07681">
    <property type="entry name" value="DoxX"/>
    <property type="match status" value="1"/>
</dbReference>
<evidence type="ECO:0000256" key="7">
    <source>
        <dbReference type="ARBA" id="ARBA00023136"/>
    </source>
</evidence>
<evidence type="ECO:0000256" key="5">
    <source>
        <dbReference type="ARBA" id="ARBA00022692"/>
    </source>
</evidence>
<dbReference type="EMBL" id="JBHRXX010000002">
    <property type="protein sequence ID" value="MFC3682938.1"/>
    <property type="molecule type" value="Genomic_DNA"/>
</dbReference>
<feature type="transmembrane region" description="Helical" evidence="8">
    <location>
        <begin position="7"/>
        <end position="28"/>
    </location>
</feature>
<dbReference type="PANTHER" id="PTHR33452:SF1">
    <property type="entry name" value="INNER MEMBRANE PROTEIN YPHA-RELATED"/>
    <property type="match status" value="1"/>
</dbReference>
<comment type="similarity">
    <text evidence="3">Belongs to the Bcl-2 family.</text>
</comment>
<evidence type="ECO:0000256" key="6">
    <source>
        <dbReference type="ARBA" id="ARBA00022989"/>
    </source>
</evidence>